<evidence type="ECO:0000313" key="2">
    <source>
        <dbReference type="Proteomes" id="UP000006911"/>
    </source>
</evidence>
<keyword evidence="2" id="KW-1185">Reference proteome</keyword>
<dbReference type="KEGG" id="tml:GSTUM_00007099001"/>
<dbReference type="EMBL" id="FN430220">
    <property type="protein sequence ID" value="CAZ83394.1"/>
    <property type="molecule type" value="Genomic_DNA"/>
</dbReference>
<organism evidence="1 2">
    <name type="scientific">Tuber melanosporum (strain Mel28)</name>
    <name type="common">Perigord black truffle</name>
    <dbReference type="NCBI Taxonomy" id="656061"/>
    <lineage>
        <taxon>Eukaryota</taxon>
        <taxon>Fungi</taxon>
        <taxon>Dikarya</taxon>
        <taxon>Ascomycota</taxon>
        <taxon>Pezizomycotina</taxon>
        <taxon>Pezizomycetes</taxon>
        <taxon>Pezizales</taxon>
        <taxon>Tuberaceae</taxon>
        <taxon>Tuber</taxon>
    </lineage>
</organism>
<gene>
    <name evidence="1" type="ORF">GSTUM_00007099001</name>
</gene>
<proteinExistence type="predicted"/>
<dbReference type="HOGENOM" id="CLU_2759642_0_0_1"/>
<sequence length="70" mass="8123">MEAAVFKALQEAFSPNNGLDWTYEIHELVIVDSSGRESTIPARVVEYLLHARRLGFVRRPVKNQRRSKRL</sequence>
<accession>D5GFV1</accession>
<dbReference type="Proteomes" id="UP000006911">
    <property type="component" value="Unassembled WGS sequence"/>
</dbReference>
<protein>
    <submittedName>
        <fullName evidence="1">(Perigord truffle) hypothetical protein</fullName>
    </submittedName>
</protein>
<dbReference type="InParanoid" id="D5GFV1"/>
<dbReference type="AlphaFoldDB" id="D5GFV1"/>
<name>D5GFV1_TUBMM</name>
<reference evidence="1 2" key="1">
    <citation type="journal article" date="2010" name="Nature">
        <title>Perigord black truffle genome uncovers evolutionary origins and mechanisms of symbiosis.</title>
        <authorList>
            <person name="Martin F."/>
            <person name="Kohler A."/>
            <person name="Murat C."/>
            <person name="Balestrini R."/>
            <person name="Coutinho P.M."/>
            <person name="Jaillon O."/>
            <person name="Montanini B."/>
            <person name="Morin E."/>
            <person name="Noel B."/>
            <person name="Percudani R."/>
            <person name="Porcel B."/>
            <person name="Rubini A."/>
            <person name="Amicucci A."/>
            <person name="Amselem J."/>
            <person name="Anthouard V."/>
            <person name="Arcioni S."/>
            <person name="Artiguenave F."/>
            <person name="Aury J.M."/>
            <person name="Ballario P."/>
            <person name="Bolchi A."/>
            <person name="Brenna A."/>
            <person name="Brun A."/>
            <person name="Buee M."/>
            <person name="Cantarel B."/>
            <person name="Chevalier G."/>
            <person name="Couloux A."/>
            <person name="Da Silva C."/>
            <person name="Denoeud F."/>
            <person name="Duplessis S."/>
            <person name="Ghignone S."/>
            <person name="Hilselberger B."/>
            <person name="Iotti M."/>
            <person name="Marcais B."/>
            <person name="Mello A."/>
            <person name="Miranda M."/>
            <person name="Pacioni G."/>
            <person name="Quesneville H."/>
            <person name="Riccioni C."/>
            <person name="Ruotolo R."/>
            <person name="Splivallo R."/>
            <person name="Stocchi V."/>
            <person name="Tisserant E."/>
            <person name="Viscomi A.R."/>
            <person name="Zambonelli A."/>
            <person name="Zampieri E."/>
            <person name="Henrissat B."/>
            <person name="Lebrun M.H."/>
            <person name="Paolocci F."/>
            <person name="Bonfante P."/>
            <person name="Ottonello S."/>
            <person name="Wincker P."/>
        </authorList>
    </citation>
    <scope>NUCLEOTIDE SEQUENCE [LARGE SCALE GENOMIC DNA]</scope>
    <source>
        <strain evidence="1 2">Mel28</strain>
    </source>
</reference>
<evidence type="ECO:0000313" key="1">
    <source>
        <dbReference type="EMBL" id="CAZ83394.1"/>
    </source>
</evidence>